<name>A0A6B2JUM0_9RHOB</name>
<evidence type="ECO:0000256" key="2">
    <source>
        <dbReference type="SAM" id="Phobius"/>
    </source>
</evidence>
<feature type="region of interest" description="Disordered" evidence="1">
    <location>
        <begin position="145"/>
        <end position="164"/>
    </location>
</feature>
<dbReference type="PROSITE" id="PS50930">
    <property type="entry name" value="HTH_LYTTR"/>
    <property type="match status" value="1"/>
</dbReference>
<dbReference type="EMBL" id="JAAGAB010000003">
    <property type="protein sequence ID" value="NDV02018.1"/>
    <property type="molecule type" value="Genomic_DNA"/>
</dbReference>
<keyword evidence="5" id="KW-1185">Reference proteome</keyword>
<evidence type="ECO:0000259" key="3">
    <source>
        <dbReference type="PROSITE" id="PS50930"/>
    </source>
</evidence>
<dbReference type="Gene3D" id="2.40.50.1020">
    <property type="entry name" value="LytTr DNA-binding domain"/>
    <property type="match status" value="1"/>
</dbReference>
<dbReference type="GO" id="GO:0003677">
    <property type="term" value="F:DNA binding"/>
    <property type="evidence" value="ECO:0007669"/>
    <property type="project" value="InterPro"/>
</dbReference>
<feature type="transmembrane region" description="Helical" evidence="2">
    <location>
        <begin position="51"/>
        <end position="76"/>
    </location>
</feature>
<accession>A0A6B2JUM0</accession>
<dbReference type="AlphaFoldDB" id="A0A6B2JUM0"/>
<dbReference type="SMART" id="SM00850">
    <property type="entry name" value="LytTR"/>
    <property type="match status" value="1"/>
</dbReference>
<feature type="transmembrane region" description="Helical" evidence="2">
    <location>
        <begin position="117"/>
        <end position="139"/>
    </location>
</feature>
<dbReference type="Proteomes" id="UP000474757">
    <property type="component" value="Unassembled WGS sequence"/>
</dbReference>
<evidence type="ECO:0000256" key="1">
    <source>
        <dbReference type="SAM" id="MobiDB-lite"/>
    </source>
</evidence>
<gene>
    <name evidence="4" type="ORF">GZA08_13685</name>
</gene>
<feature type="transmembrane region" description="Helical" evidence="2">
    <location>
        <begin position="88"/>
        <end position="111"/>
    </location>
</feature>
<dbReference type="RefSeq" id="WP_163894578.1">
    <property type="nucleotide sequence ID" value="NZ_JAAFYS010000003.1"/>
</dbReference>
<dbReference type="InterPro" id="IPR007492">
    <property type="entry name" value="LytTR_DNA-bd_dom"/>
</dbReference>
<evidence type="ECO:0000313" key="5">
    <source>
        <dbReference type="Proteomes" id="UP000474757"/>
    </source>
</evidence>
<keyword evidence="2" id="KW-1133">Transmembrane helix</keyword>
<keyword evidence="2" id="KW-0812">Transmembrane</keyword>
<reference evidence="4 5" key="1">
    <citation type="submission" date="2020-02" db="EMBL/GenBank/DDBJ databases">
        <title>Pseudoroseicyclus tamarix, sp. nov., isolated from offshore sediment of a Tamarix chinensis forest.</title>
        <authorList>
            <person name="Gai Y."/>
        </authorList>
    </citation>
    <scope>NUCLEOTIDE SEQUENCE [LARGE SCALE GENOMIC DNA]</scope>
    <source>
        <strain evidence="4 5">CLL3-39</strain>
    </source>
</reference>
<organism evidence="4 5">
    <name type="scientific">Pseudoroseicyclus tamaricis</name>
    <dbReference type="NCBI Taxonomy" id="2705421"/>
    <lineage>
        <taxon>Bacteria</taxon>
        <taxon>Pseudomonadati</taxon>
        <taxon>Pseudomonadota</taxon>
        <taxon>Alphaproteobacteria</taxon>
        <taxon>Rhodobacterales</taxon>
        <taxon>Paracoccaceae</taxon>
        <taxon>Pseudoroseicyclus</taxon>
    </lineage>
</organism>
<proteinExistence type="predicted"/>
<comment type="caution">
    <text evidence="4">The sequence shown here is derived from an EMBL/GenBank/DDBJ whole genome shotgun (WGS) entry which is preliminary data.</text>
</comment>
<dbReference type="Pfam" id="PF04397">
    <property type="entry name" value="LytTR"/>
    <property type="match status" value="1"/>
</dbReference>
<feature type="transmembrane region" description="Helical" evidence="2">
    <location>
        <begin position="21"/>
        <end position="39"/>
    </location>
</feature>
<protein>
    <submittedName>
        <fullName evidence="4">LytTR family transcriptional regulator</fullName>
    </submittedName>
</protein>
<evidence type="ECO:0000313" key="4">
    <source>
        <dbReference type="EMBL" id="NDV02018.1"/>
    </source>
</evidence>
<keyword evidence="2" id="KW-0472">Membrane</keyword>
<feature type="domain" description="HTH LytTR-type" evidence="3">
    <location>
        <begin position="184"/>
        <end position="265"/>
    </location>
</feature>
<sequence length="270" mass="28663">MNGKAVQTALRETQRALLSRHALAVMAGLSVILAIVGPYETHALLTPLQRLGYWLLAVGLSGVAGTFAPAFLTHAVPNLSPRLRAPAAAAGTATLVLCGVLVLNGVVFGTWPGAPGYLRLMLLTVGGVSFILSLVLFYYEETRHAPSPEAPSPEAPPATESSPPRLLSRLAEDQRGELVSISVRDHYVEVTTTQGTGQLLMRLSDAMAETARGEGLQVHRSHWVSRAHVTCARRDGARACLTLSDGREIPASRTYLPALKEAGLLPATHG</sequence>